<evidence type="ECO:0000313" key="3">
    <source>
        <dbReference type="Proteomes" id="UP000260717"/>
    </source>
</evidence>
<dbReference type="RefSeq" id="WP_015515786.1">
    <property type="nucleotide sequence ID" value="NZ_QSFZ01000021.1"/>
</dbReference>
<evidence type="ECO:0000313" key="4">
    <source>
        <dbReference type="Proteomes" id="UP000286220"/>
    </source>
</evidence>
<evidence type="ECO:0000313" key="2">
    <source>
        <dbReference type="EMBL" id="RHA88931.1"/>
    </source>
</evidence>
<proteinExistence type="predicted"/>
<reference evidence="3 4" key="1">
    <citation type="submission" date="2018-08" db="EMBL/GenBank/DDBJ databases">
        <title>A genome reference for cultivated species of the human gut microbiota.</title>
        <authorList>
            <person name="Zou Y."/>
            <person name="Xue W."/>
            <person name="Luo G."/>
        </authorList>
    </citation>
    <scope>NUCLEOTIDE SEQUENCE [LARGE SCALE GENOMIC DNA]</scope>
    <source>
        <strain evidence="2 4">AM42-17AT</strain>
        <strain evidence="1 3">OM08-12AT</strain>
    </source>
</reference>
<comment type="caution">
    <text evidence="1">The sequence shown here is derived from an EMBL/GenBank/DDBJ whole genome shotgun (WGS) entry which is preliminary data.</text>
</comment>
<dbReference type="EMBL" id="QSTI01000034">
    <property type="protein sequence ID" value="RGM44404.1"/>
    <property type="molecule type" value="Genomic_DNA"/>
</dbReference>
<organism evidence="1 3">
    <name type="scientific">Agathobacter rectalis</name>
    <dbReference type="NCBI Taxonomy" id="39491"/>
    <lineage>
        <taxon>Bacteria</taxon>
        <taxon>Bacillati</taxon>
        <taxon>Bacillota</taxon>
        <taxon>Clostridia</taxon>
        <taxon>Lachnospirales</taxon>
        <taxon>Lachnospiraceae</taxon>
        <taxon>Agathobacter</taxon>
    </lineage>
</organism>
<sequence>MQNLSIFDINISSKLTGIFEQLQSTLRKFDFSDIKEKELYSKVQSINPKQDIVLEDIEWLYEDYEKLSDVFDGLDSDFSFLDSELGNYLKKIIYSRNIAKREKIVILISHIEKLIEECLDESFGKSGIKQEVKNAINSKLDKVTGANIGRCYILAITNIVFARTDAFNDEIDKRIPFRNHILHNGIYQYSDSEISQMYFVLLSFIKNILIGGWAIKYEAFD</sequence>
<gene>
    <name evidence="2" type="ORF">DW912_14890</name>
    <name evidence="1" type="ORF">DXC13_14360</name>
</gene>
<dbReference type="AlphaFoldDB" id="A0A3E4WQG7"/>
<accession>A0A3E4WQG7</accession>
<dbReference type="EMBL" id="QSFZ01000021">
    <property type="protein sequence ID" value="RHA88931.1"/>
    <property type="molecule type" value="Genomic_DNA"/>
</dbReference>
<dbReference type="Proteomes" id="UP000260717">
    <property type="component" value="Unassembled WGS sequence"/>
</dbReference>
<name>A0A3E4WQG7_9FIRM</name>
<protein>
    <submittedName>
        <fullName evidence="1">Uncharacterized protein</fullName>
    </submittedName>
</protein>
<dbReference type="Proteomes" id="UP000286220">
    <property type="component" value="Unassembled WGS sequence"/>
</dbReference>
<evidence type="ECO:0000313" key="1">
    <source>
        <dbReference type="EMBL" id="RGM44404.1"/>
    </source>
</evidence>